<reference evidence="2 3" key="1">
    <citation type="submission" date="2023-07" db="EMBL/GenBank/DDBJ databases">
        <title>Genomic Encyclopedia of Type Strains, Phase IV (KMG-IV): sequencing the most valuable type-strain genomes for metagenomic binning, comparative biology and taxonomic classification.</title>
        <authorList>
            <person name="Goeker M."/>
        </authorList>
    </citation>
    <scope>NUCLEOTIDE SEQUENCE [LARGE SCALE GENOMIC DNA]</scope>
    <source>
        <strain evidence="2 3">DSM 17723</strain>
    </source>
</reference>
<dbReference type="EC" id="4.4.1.19" evidence="2"/>
<name>A0ABT9Z546_9BACI</name>
<dbReference type="Pfam" id="PF02679">
    <property type="entry name" value="ComA"/>
    <property type="match status" value="1"/>
</dbReference>
<dbReference type="InterPro" id="IPR003830">
    <property type="entry name" value="ComA_synth"/>
</dbReference>
<dbReference type="GO" id="GO:0043817">
    <property type="term" value="F:phosphosulfolactate synthase activity"/>
    <property type="evidence" value="ECO:0007669"/>
    <property type="project" value="UniProtKB-EC"/>
</dbReference>
<dbReference type="PANTHER" id="PTHR48413">
    <property type="match status" value="1"/>
</dbReference>
<evidence type="ECO:0000313" key="3">
    <source>
        <dbReference type="Proteomes" id="UP001232245"/>
    </source>
</evidence>
<protein>
    <submittedName>
        <fullName evidence="2">Phosphosulfolactate synthase</fullName>
        <ecNumber evidence="2">4.4.1.19</ecNumber>
    </submittedName>
</protein>
<dbReference type="Proteomes" id="UP001232245">
    <property type="component" value="Unassembled WGS sequence"/>
</dbReference>
<proteinExistence type="inferred from homology"/>
<dbReference type="PANTHER" id="PTHR48413:SF1">
    <property type="entry name" value="PROTEIN HEAT-STRESS-ASSOCIATED 32"/>
    <property type="match status" value="1"/>
</dbReference>
<keyword evidence="3" id="KW-1185">Reference proteome</keyword>
<organism evidence="2 3">
    <name type="scientific">Metabacillus niabensis</name>
    <dbReference type="NCBI Taxonomy" id="324854"/>
    <lineage>
        <taxon>Bacteria</taxon>
        <taxon>Bacillati</taxon>
        <taxon>Bacillota</taxon>
        <taxon>Bacilli</taxon>
        <taxon>Bacillales</taxon>
        <taxon>Bacillaceae</taxon>
        <taxon>Metabacillus</taxon>
    </lineage>
</organism>
<comment type="similarity">
    <text evidence="1">Belongs to the phosphosulfolactate synthase family.</text>
</comment>
<accession>A0ABT9Z546</accession>
<dbReference type="RefSeq" id="WP_145580847.1">
    <property type="nucleotide sequence ID" value="NZ_CADEPK010000255.1"/>
</dbReference>
<dbReference type="InterPro" id="IPR013785">
    <property type="entry name" value="Aldolase_TIM"/>
</dbReference>
<sequence length="260" mass="29391">MNQTGLHLPKREEKPRNHGLTILIDNGIPFQLFQDTVHSSRQYIDFVKFGWGTSVISSQLDEKIASLNENGIRYFFGGTLFEKFLSQGKIADYYDYCRRFQCEYVEISNGTLAITNKEKASYIREFSKEFTVFSEVGSKISIVDEVDNSMNWVEWITEDLEAGATKVITEARESGTSGVCQANGELRLELVDRIICSGLDLQSIIFEAPNKKLQTAFIKMVGSNVNLANIAFSDCISLETLRLGLRSDTFHILEEETNHA</sequence>
<keyword evidence="2" id="KW-0456">Lyase</keyword>
<evidence type="ECO:0000256" key="1">
    <source>
        <dbReference type="ARBA" id="ARBA00010424"/>
    </source>
</evidence>
<comment type="caution">
    <text evidence="2">The sequence shown here is derived from an EMBL/GenBank/DDBJ whole genome shotgun (WGS) entry which is preliminary data.</text>
</comment>
<dbReference type="InterPro" id="IPR036112">
    <property type="entry name" value="ComA_synth_sf"/>
</dbReference>
<dbReference type="SUPFAM" id="SSF102110">
    <property type="entry name" value="(2r)-phospho-3-sulfolactate synthase ComA"/>
    <property type="match status" value="1"/>
</dbReference>
<dbReference type="Gene3D" id="3.20.20.70">
    <property type="entry name" value="Aldolase class I"/>
    <property type="match status" value="1"/>
</dbReference>
<evidence type="ECO:0000313" key="2">
    <source>
        <dbReference type="EMBL" id="MDQ0226971.1"/>
    </source>
</evidence>
<gene>
    <name evidence="2" type="ORF">J2S02_003316</name>
</gene>
<dbReference type="EMBL" id="JAUSTZ010000007">
    <property type="protein sequence ID" value="MDQ0226971.1"/>
    <property type="molecule type" value="Genomic_DNA"/>
</dbReference>